<gene>
    <name evidence="2" type="ORF">A2625_05215</name>
</gene>
<dbReference type="InterPro" id="IPR014710">
    <property type="entry name" value="RmlC-like_jellyroll"/>
</dbReference>
<sequence>MNLFEFLKLDELGDIAALSRVEEFKGGDYVYKEGAKAEKIYLVLEGRVAIEIEIGPNKKAVVYTENKGKMFGYPSLAKPKVFASDARCLDNVKLITLNADELVEKIFKNDCRRGYLVMNKLAEIISLKLKETSMQLVSLVHS</sequence>
<dbReference type="Gene3D" id="2.60.120.10">
    <property type="entry name" value="Jelly Rolls"/>
    <property type="match status" value="1"/>
</dbReference>
<dbReference type="SMART" id="SM00100">
    <property type="entry name" value="cNMP"/>
    <property type="match status" value="1"/>
</dbReference>
<protein>
    <recommendedName>
        <fullName evidence="1">Cyclic nucleotide-binding domain-containing protein</fullName>
    </recommendedName>
</protein>
<evidence type="ECO:0000259" key="1">
    <source>
        <dbReference type="PROSITE" id="PS50042"/>
    </source>
</evidence>
<feature type="domain" description="Cyclic nucleotide-binding" evidence="1">
    <location>
        <begin position="3"/>
        <end position="98"/>
    </location>
</feature>
<dbReference type="SUPFAM" id="SSF51206">
    <property type="entry name" value="cAMP-binding domain-like"/>
    <property type="match status" value="1"/>
</dbReference>
<proteinExistence type="predicted"/>
<reference evidence="2 3" key="1">
    <citation type="journal article" date="2016" name="Nat. Commun.">
        <title>Thousands of microbial genomes shed light on interconnected biogeochemical processes in an aquifer system.</title>
        <authorList>
            <person name="Anantharaman K."/>
            <person name="Brown C.T."/>
            <person name="Hug L.A."/>
            <person name="Sharon I."/>
            <person name="Castelle C.J."/>
            <person name="Probst A.J."/>
            <person name="Thomas B.C."/>
            <person name="Singh A."/>
            <person name="Wilkins M.J."/>
            <person name="Karaoz U."/>
            <person name="Brodie E.L."/>
            <person name="Williams K.H."/>
            <person name="Hubbard S.S."/>
            <person name="Banfield J.F."/>
        </authorList>
    </citation>
    <scope>NUCLEOTIDE SEQUENCE [LARGE SCALE GENOMIC DNA]</scope>
</reference>
<dbReference type="CDD" id="cd00038">
    <property type="entry name" value="CAP_ED"/>
    <property type="match status" value="1"/>
</dbReference>
<dbReference type="InterPro" id="IPR018490">
    <property type="entry name" value="cNMP-bd_dom_sf"/>
</dbReference>
<evidence type="ECO:0000313" key="3">
    <source>
        <dbReference type="Proteomes" id="UP000178724"/>
    </source>
</evidence>
<dbReference type="AlphaFoldDB" id="A0A1F4Q3K8"/>
<comment type="caution">
    <text evidence="2">The sequence shown here is derived from an EMBL/GenBank/DDBJ whole genome shotgun (WGS) entry which is preliminary data.</text>
</comment>
<accession>A0A1F4Q3K8</accession>
<dbReference type="EMBL" id="METM01000020">
    <property type="protein sequence ID" value="OGB89832.1"/>
    <property type="molecule type" value="Genomic_DNA"/>
</dbReference>
<evidence type="ECO:0000313" key="2">
    <source>
        <dbReference type="EMBL" id="OGB89832.1"/>
    </source>
</evidence>
<name>A0A1F4Q3K8_UNCSA</name>
<dbReference type="PROSITE" id="PS50042">
    <property type="entry name" value="CNMP_BINDING_3"/>
    <property type="match status" value="1"/>
</dbReference>
<organism evidence="2 3">
    <name type="scientific">candidate division WOR-1 bacterium RIFCSPHIGHO2_01_FULL_53_15</name>
    <dbReference type="NCBI Taxonomy" id="1802564"/>
    <lineage>
        <taxon>Bacteria</taxon>
        <taxon>Bacillati</taxon>
        <taxon>Saganbacteria</taxon>
    </lineage>
</organism>
<dbReference type="Pfam" id="PF00027">
    <property type="entry name" value="cNMP_binding"/>
    <property type="match status" value="1"/>
</dbReference>
<dbReference type="Proteomes" id="UP000178724">
    <property type="component" value="Unassembled WGS sequence"/>
</dbReference>
<dbReference type="InterPro" id="IPR000595">
    <property type="entry name" value="cNMP-bd_dom"/>
</dbReference>